<dbReference type="SMART" id="SM00347">
    <property type="entry name" value="HTH_MARR"/>
    <property type="match status" value="1"/>
</dbReference>
<dbReference type="SUPFAM" id="SSF46785">
    <property type="entry name" value="Winged helix' DNA-binding domain"/>
    <property type="match status" value="1"/>
</dbReference>
<dbReference type="PANTHER" id="PTHR33164">
    <property type="entry name" value="TRANSCRIPTIONAL REGULATOR, MARR FAMILY"/>
    <property type="match status" value="1"/>
</dbReference>
<sequence length="147" mass="16616">MSRSSHERDIAQRMPMLTRAWRQLADAVLVEFGVSNSTSWCLLWLDRLGPDVRQTDLAQAIGITQPSLVRLVDQLQQSGLVVRVQDPDDKRSNRLLLTDEGRHLAGTIEARLRDVRAELFDGLSDADLETALRLIDTLSERIAERRG</sequence>
<dbReference type="GO" id="GO:0003677">
    <property type="term" value="F:DNA binding"/>
    <property type="evidence" value="ECO:0007669"/>
    <property type="project" value="UniProtKB-KW"/>
</dbReference>
<dbReference type="PANTHER" id="PTHR33164:SF64">
    <property type="entry name" value="TRANSCRIPTIONAL REGULATOR SLYA"/>
    <property type="match status" value="1"/>
</dbReference>
<accession>A0A5D9CCG4</accession>
<protein>
    <submittedName>
        <fullName evidence="5">MarR family transcriptional regulator</fullName>
    </submittedName>
</protein>
<reference evidence="5 6" key="1">
    <citation type="submission" date="2019-08" db="EMBL/GenBank/DDBJ databases">
        <authorList>
            <person name="Wang G."/>
            <person name="Xu Z."/>
        </authorList>
    </citation>
    <scope>NUCLEOTIDE SEQUENCE [LARGE SCALE GENOMIC DNA]</scope>
    <source>
        <strain evidence="5 6">ZX</strain>
    </source>
</reference>
<feature type="domain" description="HTH marR-type" evidence="4">
    <location>
        <begin position="7"/>
        <end position="140"/>
    </location>
</feature>
<evidence type="ECO:0000259" key="4">
    <source>
        <dbReference type="PROSITE" id="PS50995"/>
    </source>
</evidence>
<evidence type="ECO:0000256" key="1">
    <source>
        <dbReference type="ARBA" id="ARBA00023015"/>
    </source>
</evidence>
<dbReference type="AlphaFoldDB" id="A0A5D9CCG4"/>
<gene>
    <name evidence="5" type="ORF">FYJ91_02490</name>
</gene>
<dbReference type="PRINTS" id="PR00598">
    <property type="entry name" value="HTHMARR"/>
</dbReference>
<keyword evidence="6" id="KW-1185">Reference proteome</keyword>
<dbReference type="Pfam" id="PF12802">
    <property type="entry name" value="MarR_2"/>
    <property type="match status" value="1"/>
</dbReference>
<proteinExistence type="predicted"/>
<dbReference type="GO" id="GO:0006950">
    <property type="term" value="P:response to stress"/>
    <property type="evidence" value="ECO:0007669"/>
    <property type="project" value="TreeGrafter"/>
</dbReference>
<dbReference type="Gene3D" id="1.10.10.10">
    <property type="entry name" value="Winged helix-like DNA-binding domain superfamily/Winged helix DNA-binding domain"/>
    <property type="match status" value="1"/>
</dbReference>
<dbReference type="Proteomes" id="UP000322077">
    <property type="component" value="Unassembled WGS sequence"/>
</dbReference>
<evidence type="ECO:0000256" key="3">
    <source>
        <dbReference type="ARBA" id="ARBA00023163"/>
    </source>
</evidence>
<keyword evidence="1" id="KW-0805">Transcription regulation</keyword>
<keyword evidence="2" id="KW-0238">DNA-binding</keyword>
<name>A0A5D9CCG4_9SPHN</name>
<organism evidence="5 6">
    <name type="scientific">Sphingomonas montanisoli</name>
    <dbReference type="NCBI Taxonomy" id="2606412"/>
    <lineage>
        <taxon>Bacteria</taxon>
        <taxon>Pseudomonadati</taxon>
        <taxon>Pseudomonadota</taxon>
        <taxon>Alphaproteobacteria</taxon>
        <taxon>Sphingomonadales</taxon>
        <taxon>Sphingomonadaceae</taxon>
        <taxon>Sphingomonas</taxon>
    </lineage>
</organism>
<dbReference type="InterPro" id="IPR039422">
    <property type="entry name" value="MarR/SlyA-like"/>
</dbReference>
<dbReference type="EMBL" id="VTOU01000001">
    <property type="protein sequence ID" value="TZG29026.1"/>
    <property type="molecule type" value="Genomic_DNA"/>
</dbReference>
<dbReference type="InterPro" id="IPR036390">
    <property type="entry name" value="WH_DNA-bd_sf"/>
</dbReference>
<evidence type="ECO:0000256" key="2">
    <source>
        <dbReference type="ARBA" id="ARBA00023125"/>
    </source>
</evidence>
<dbReference type="InterPro" id="IPR036388">
    <property type="entry name" value="WH-like_DNA-bd_sf"/>
</dbReference>
<keyword evidence="3" id="KW-0804">Transcription</keyword>
<dbReference type="GO" id="GO:0003700">
    <property type="term" value="F:DNA-binding transcription factor activity"/>
    <property type="evidence" value="ECO:0007669"/>
    <property type="project" value="InterPro"/>
</dbReference>
<dbReference type="PROSITE" id="PS50995">
    <property type="entry name" value="HTH_MARR_2"/>
    <property type="match status" value="1"/>
</dbReference>
<comment type="caution">
    <text evidence="5">The sequence shown here is derived from an EMBL/GenBank/DDBJ whole genome shotgun (WGS) entry which is preliminary data.</text>
</comment>
<evidence type="ECO:0000313" key="5">
    <source>
        <dbReference type="EMBL" id="TZG29026.1"/>
    </source>
</evidence>
<evidence type="ECO:0000313" key="6">
    <source>
        <dbReference type="Proteomes" id="UP000322077"/>
    </source>
</evidence>
<dbReference type="InterPro" id="IPR000835">
    <property type="entry name" value="HTH_MarR-typ"/>
</dbReference>